<keyword evidence="2" id="KW-1133">Transmembrane helix</keyword>
<proteinExistence type="predicted"/>
<sequence length="256" mass="29363">MLYNIYNIDECIYLPIAIVLALIILVICSFHFYKKKKIALNTILSIWSICLSAIAFITAFLRVDVYFTNDSFVGIMAGFMGACATILVGVQIYNSIDTRNSINKLNESFEKKIQELNSNHESQMKELIVLTNKLDYDFKQSQKDIKESNSRIKNQIKFAGAVAFFYTQPFSSYKLFYECLQFMLKNQDEDGTSTILGNLESIVNRLKSGNISSLKDIDKIASLDFNNLKSYHLSSLIEDRYNKIHSDIMEIIKNKI</sequence>
<evidence type="ECO:0000313" key="4">
    <source>
        <dbReference type="Proteomes" id="UP000285109"/>
    </source>
</evidence>
<dbReference type="RefSeq" id="WP_118494579.1">
    <property type="nucleotide sequence ID" value="NZ_QRQK01000020.1"/>
</dbReference>
<dbReference type="EMBL" id="QRQK01000020">
    <property type="protein sequence ID" value="RHM95721.1"/>
    <property type="molecule type" value="Genomic_DNA"/>
</dbReference>
<reference evidence="3 4" key="1">
    <citation type="submission" date="2018-08" db="EMBL/GenBank/DDBJ databases">
        <title>A genome reference for cultivated species of the human gut microbiota.</title>
        <authorList>
            <person name="Zou Y."/>
            <person name="Xue W."/>
            <person name="Luo G."/>
        </authorList>
    </citation>
    <scope>NUCLEOTIDE SEQUENCE [LARGE SCALE GENOMIC DNA]</scope>
    <source>
        <strain evidence="3 4">AF31-28B-AC</strain>
    </source>
</reference>
<feature type="coiled-coil region" evidence="1">
    <location>
        <begin position="99"/>
        <end position="133"/>
    </location>
</feature>
<dbReference type="Proteomes" id="UP000285109">
    <property type="component" value="Unassembled WGS sequence"/>
</dbReference>
<accession>A0A415T340</accession>
<dbReference type="AlphaFoldDB" id="A0A415T340"/>
<feature type="transmembrane region" description="Helical" evidence="2">
    <location>
        <begin position="12"/>
        <end position="33"/>
    </location>
</feature>
<gene>
    <name evidence="3" type="ORF">DWZ34_10870</name>
</gene>
<comment type="caution">
    <text evidence="3">The sequence shown here is derived from an EMBL/GenBank/DDBJ whole genome shotgun (WGS) entry which is preliminary data.</text>
</comment>
<feature type="transmembrane region" description="Helical" evidence="2">
    <location>
        <begin position="73"/>
        <end position="94"/>
    </location>
</feature>
<keyword evidence="2" id="KW-0472">Membrane</keyword>
<name>A0A415T340_9BACT</name>
<keyword evidence="1" id="KW-0175">Coiled coil</keyword>
<feature type="transmembrane region" description="Helical" evidence="2">
    <location>
        <begin position="40"/>
        <end position="61"/>
    </location>
</feature>
<organism evidence="3 4">
    <name type="scientific">Phocaeicola plebeius</name>
    <dbReference type="NCBI Taxonomy" id="310297"/>
    <lineage>
        <taxon>Bacteria</taxon>
        <taxon>Pseudomonadati</taxon>
        <taxon>Bacteroidota</taxon>
        <taxon>Bacteroidia</taxon>
        <taxon>Bacteroidales</taxon>
        <taxon>Bacteroidaceae</taxon>
        <taxon>Phocaeicola</taxon>
    </lineage>
</organism>
<evidence type="ECO:0000313" key="3">
    <source>
        <dbReference type="EMBL" id="RHM95721.1"/>
    </source>
</evidence>
<evidence type="ECO:0000256" key="1">
    <source>
        <dbReference type="SAM" id="Coils"/>
    </source>
</evidence>
<evidence type="ECO:0000256" key="2">
    <source>
        <dbReference type="SAM" id="Phobius"/>
    </source>
</evidence>
<keyword evidence="2" id="KW-0812">Transmembrane</keyword>
<protein>
    <submittedName>
        <fullName evidence="3">Uncharacterized protein</fullName>
    </submittedName>
</protein>